<dbReference type="Gene3D" id="2.130.10.10">
    <property type="entry name" value="YVTN repeat-like/Quinoprotein amine dehydrogenase"/>
    <property type="match status" value="2"/>
</dbReference>
<evidence type="ECO:0000256" key="5">
    <source>
        <dbReference type="SAM" id="MobiDB-lite"/>
    </source>
</evidence>
<dbReference type="GO" id="GO:0004523">
    <property type="term" value="F:RNA-DNA hybrid ribonuclease activity"/>
    <property type="evidence" value="ECO:0007669"/>
    <property type="project" value="InterPro"/>
</dbReference>
<dbReference type="PROSITE" id="PS50294">
    <property type="entry name" value="WD_REPEATS_REGION"/>
    <property type="match status" value="1"/>
</dbReference>
<dbReference type="Gene3D" id="1.25.40.10">
    <property type="entry name" value="Tetratricopeptide repeat domain"/>
    <property type="match status" value="1"/>
</dbReference>
<feature type="domain" description="Reverse transcriptase" evidence="6">
    <location>
        <begin position="206"/>
        <end position="476"/>
    </location>
</feature>
<keyword evidence="8" id="KW-1185">Reference proteome</keyword>
<dbReference type="InterPro" id="IPR045151">
    <property type="entry name" value="DCAF8"/>
</dbReference>
<evidence type="ECO:0000256" key="2">
    <source>
        <dbReference type="ARBA" id="ARBA00022737"/>
    </source>
</evidence>
<dbReference type="SMART" id="SM00320">
    <property type="entry name" value="WD40"/>
    <property type="match status" value="7"/>
</dbReference>
<dbReference type="SUPFAM" id="SSF53098">
    <property type="entry name" value="Ribonuclease H-like"/>
    <property type="match status" value="1"/>
</dbReference>
<dbReference type="InterPro" id="IPR036397">
    <property type="entry name" value="RNaseH_sf"/>
</dbReference>
<dbReference type="EnsemblPlants" id="evm.model.01.1716">
    <property type="protein sequence ID" value="cds.evm.model.01.1716"/>
    <property type="gene ID" value="evm.TU.01.1716"/>
</dbReference>
<dbReference type="InterPro" id="IPR044730">
    <property type="entry name" value="RNase_H-like_dom_plant"/>
</dbReference>
<dbReference type="Pfam" id="PF13456">
    <property type="entry name" value="RVT_3"/>
    <property type="match status" value="1"/>
</dbReference>
<dbReference type="PANTHER" id="PTHR15574:SF40">
    <property type="entry name" value="WD AND TETRATRICOPEPTIDE REPEATS PROTEIN 1"/>
    <property type="match status" value="1"/>
</dbReference>
<sequence length="1717" mass="192892">MAAFRTTLDRCFLQDFPFDGDEFTCAKNRKNPSALKERLDWCLINQKWTDGLMIPKLTHLDYFGSDHRALLVNIFSPATTDSITPRRSRFRFEKLWLSDAECAEIISNTWLLQPDCDMASNLHSNLTFTAKEEDHWALSHVLSTIPTTINDDQNEFLLRDFTREDVFFALKYMASDKSPGLDGMSAMFYHHHWHIVGDLVSSVVLNILNDNGDPTIFNKTLLTLIPKVKKPSSMKDFRPISLCNVVYKLVSKMIVFRFKDVLPLVISETQSAFLPNRLITDNVLVAFEMIHSLKHRKKGSKGYAAIKLDMSKAFDRVEWSFLAAVMGKMGFNIRWISLIMRCLHTTSFSFNLNGSVVGSITPQRGLRQGDPLSPYLFLICSEGLSRLLQYEERIGRLKGYAVSRKAPMISHLFFADDSLIFYQADDRSCGFIKRALDIYHRASGQELNLDKSVMSFSPNTPPIVQNSFQNILGMPISECHEKYLGLLAYSERDKKQLFNDIKERIWKLMNSWNDKLFSIGGKEVLLKAVVQSIPTYVMSCFKLPSTFSHQLEQMMANFWWGSDKDKKKTHWRKWKLLCKTKMDGGICWGRDLLVKGLRLKIGDGSSVTCSSDPWIPRHSEFTPFYYSGDPQNLVSFYITEDKEWNLPLLTCDFSAVDIDFILSIPLSSSHVRDQWIWHFTNSSEYTVQTGYHLATELDESELPTSSTSQHSWWKYFWNLKLPSKVKIFVWKAFHRAIPTAASLCNMKIIDSAACSLCSNAWESIKHALLLCKHAKKVWHSAGYSLDYDMLARMKFSDCLVLLSTLKTTSEMEQMFCTMWFLWTDRNNYIHGKPVLSPSQIWAKSAAYYCNFQHHSTIQNSPMISTGAATQSKWIRPPLNELKMNVDAACDVSRNKIGVGIIVRNSSGQIVAAYSKSFTGRYKSQEMEAKALLTGLDWAAHHNLLVSTLESDSLVLVNSINSQSTAISSFGDLVLDIKNRLSYLSSVCVSHVKRDANQAAHGLAKQALVLDNDCCVNAIAWNSSGSLLISGSDDTRINIWSYAGRNLLHSLETGHCANIFCSKFIPETGDELVVSGAGDAEVRLFNLSRLSGRGADDSAIAPSATYQCHTRRVKKLAVEVGNPNVVWSASEDGTLRQHDFREGSSCPPAGSSHQECRNILIDLRCGAKRSLADPPRQNFALKSCDISATRPHLLLVGGSDAFARLYDRRMLPPFSSSQKKMPPPPCVDYFCPMHLSDHAHSSLHLTHVAFSPDGEEVLLSYSGEHVYLMDINHAGDSSMQYSPADVSQLTSFTTRLDRGELTSEVGLKGHSKERSAALDMCKKLLQIAERSLEGDMNYYFGIEACDDVLNGYGQFIGPALKHDCLCMRAALLLKRNWKNDGHMAIRDCHNARKIDGSSFRAHYYMSEALSQLGRHKEALDFACAAQNLAPSNSDVEERVERVKKDIAAGEAERNKKENEGILRSEPRGEAMPSLSDIFYRVEANSDDSPRSEREDSDYEEELELDFDTSMSGDEEHDVEPNILHGSLNLRIHRKNDSSRESGGANGSCGSPSSSSCNDRAPYQPGIAIDMKQRYVGHCNVGTDIKQANFLGQRGEYVASGSDDGRWFIWEKKTGRLIKMLHGDNAVVNCVQPHPFDCAVATSGIDNTIKIWTPTASVPSIVASGAVGPESADFLAAMEGNQRRLGRNRDAILGFEILERFRVHEFTEGNLHPFECAQS</sequence>
<dbReference type="Gramene" id="evm.model.01.1716">
    <property type="protein sequence ID" value="cds.evm.model.01.1716"/>
    <property type="gene ID" value="evm.TU.01.1716"/>
</dbReference>
<dbReference type="InterPro" id="IPR000477">
    <property type="entry name" value="RT_dom"/>
</dbReference>
<proteinExistence type="predicted"/>
<organism evidence="7 8">
    <name type="scientific">Cannabis sativa</name>
    <name type="common">Hemp</name>
    <name type="synonym">Marijuana</name>
    <dbReference type="NCBI Taxonomy" id="3483"/>
    <lineage>
        <taxon>Eukaryota</taxon>
        <taxon>Viridiplantae</taxon>
        <taxon>Streptophyta</taxon>
        <taxon>Embryophyta</taxon>
        <taxon>Tracheophyta</taxon>
        <taxon>Spermatophyta</taxon>
        <taxon>Magnoliopsida</taxon>
        <taxon>eudicotyledons</taxon>
        <taxon>Gunneridae</taxon>
        <taxon>Pentapetalae</taxon>
        <taxon>rosids</taxon>
        <taxon>fabids</taxon>
        <taxon>Rosales</taxon>
        <taxon>Cannabaceae</taxon>
        <taxon>Cannabis</taxon>
    </lineage>
</organism>
<dbReference type="Gene3D" id="3.30.420.10">
    <property type="entry name" value="Ribonuclease H-like superfamily/Ribonuclease H"/>
    <property type="match status" value="1"/>
</dbReference>
<dbReference type="CDD" id="cd06222">
    <property type="entry name" value="RNase_H_like"/>
    <property type="match status" value="1"/>
</dbReference>
<evidence type="ECO:0000256" key="4">
    <source>
        <dbReference type="SAM" id="Coils"/>
    </source>
</evidence>
<dbReference type="GO" id="GO:0003676">
    <property type="term" value="F:nucleic acid binding"/>
    <property type="evidence" value="ECO:0007669"/>
    <property type="project" value="InterPro"/>
</dbReference>
<dbReference type="FunFam" id="2.130.10.10:FF:002473">
    <property type="entry name" value="Transducin family protein / WD-40 repeat family protein"/>
    <property type="match status" value="1"/>
</dbReference>
<feature type="coiled-coil region" evidence="4">
    <location>
        <begin position="1431"/>
        <end position="1458"/>
    </location>
</feature>
<dbReference type="Proteomes" id="UP000596661">
    <property type="component" value="Chromosome 1"/>
</dbReference>
<dbReference type="Pfam" id="PF00078">
    <property type="entry name" value="RVT_1"/>
    <property type="match status" value="1"/>
</dbReference>
<dbReference type="InterPro" id="IPR015943">
    <property type="entry name" value="WD40/YVTN_repeat-like_dom_sf"/>
</dbReference>
<dbReference type="EMBL" id="UZAU01000042">
    <property type="status" value="NOT_ANNOTATED_CDS"/>
    <property type="molecule type" value="Genomic_DNA"/>
</dbReference>
<evidence type="ECO:0000313" key="7">
    <source>
        <dbReference type="EnsemblPlants" id="cds.evm.model.01.1716"/>
    </source>
</evidence>
<dbReference type="InterPro" id="IPR002156">
    <property type="entry name" value="RNaseH_domain"/>
</dbReference>
<dbReference type="InterPro" id="IPR011990">
    <property type="entry name" value="TPR-like_helical_dom_sf"/>
</dbReference>
<dbReference type="InterPro" id="IPR001680">
    <property type="entry name" value="WD40_rpt"/>
</dbReference>
<protein>
    <recommendedName>
        <fullName evidence="6">Reverse transcriptase domain-containing protein</fullName>
    </recommendedName>
</protein>
<dbReference type="GO" id="GO:0080008">
    <property type="term" value="C:Cul4-RING E3 ubiquitin ligase complex"/>
    <property type="evidence" value="ECO:0007669"/>
    <property type="project" value="TreeGrafter"/>
</dbReference>
<keyword evidence="4" id="KW-0175">Coiled coil</keyword>
<dbReference type="InterPro" id="IPR036322">
    <property type="entry name" value="WD40_repeat_dom_sf"/>
</dbReference>
<dbReference type="InterPro" id="IPR043502">
    <property type="entry name" value="DNA/RNA_pol_sf"/>
</dbReference>
<evidence type="ECO:0000259" key="6">
    <source>
        <dbReference type="PROSITE" id="PS50878"/>
    </source>
</evidence>
<evidence type="ECO:0000256" key="3">
    <source>
        <dbReference type="PROSITE-ProRule" id="PRU00221"/>
    </source>
</evidence>
<keyword evidence="1 3" id="KW-0853">WD repeat</keyword>
<dbReference type="GO" id="GO:0045717">
    <property type="term" value="P:negative regulation of fatty acid biosynthetic process"/>
    <property type="evidence" value="ECO:0007669"/>
    <property type="project" value="TreeGrafter"/>
</dbReference>
<feature type="region of interest" description="Disordered" evidence="5">
    <location>
        <begin position="1534"/>
        <end position="1557"/>
    </location>
</feature>
<name>A0A803NI87_CANSA</name>
<dbReference type="PROSITE" id="PS50082">
    <property type="entry name" value="WD_REPEATS_2"/>
    <property type="match status" value="2"/>
</dbReference>
<dbReference type="InterPro" id="IPR026960">
    <property type="entry name" value="RVT-Znf"/>
</dbReference>
<dbReference type="Pfam" id="PF13966">
    <property type="entry name" value="zf-RVT"/>
    <property type="match status" value="1"/>
</dbReference>
<feature type="repeat" description="WD" evidence="3">
    <location>
        <begin position="1619"/>
        <end position="1650"/>
    </location>
</feature>
<dbReference type="SUPFAM" id="SSF50978">
    <property type="entry name" value="WD40 repeat-like"/>
    <property type="match status" value="1"/>
</dbReference>
<feature type="region of interest" description="Disordered" evidence="5">
    <location>
        <begin position="1480"/>
        <end position="1501"/>
    </location>
</feature>
<feature type="repeat" description="WD" evidence="3">
    <location>
        <begin position="1015"/>
        <end position="1049"/>
    </location>
</feature>
<dbReference type="GO" id="GO:0005737">
    <property type="term" value="C:cytoplasm"/>
    <property type="evidence" value="ECO:0007669"/>
    <property type="project" value="TreeGrafter"/>
</dbReference>
<dbReference type="PROSITE" id="PS50878">
    <property type="entry name" value="RT_POL"/>
    <property type="match status" value="1"/>
</dbReference>
<dbReference type="SUPFAM" id="SSF48452">
    <property type="entry name" value="TPR-like"/>
    <property type="match status" value="1"/>
</dbReference>
<accession>A0A803NI87</accession>
<dbReference type="Pfam" id="PF00400">
    <property type="entry name" value="WD40"/>
    <property type="match status" value="2"/>
</dbReference>
<dbReference type="InterPro" id="IPR012337">
    <property type="entry name" value="RNaseH-like_sf"/>
</dbReference>
<evidence type="ECO:0000256" key="1">
    <source>
        <dbReference type="ARBA" id="ARBA00022574"/>
    </source>
</evidence>
<dbReference type="CDD" id="cd01650">
    <property type="entry name" value="RT_nLTR_like"/>
    <property type="match status" value="1"/>
</dbReference>
<keyword evidence="2" id="KW-0677">Repeat</keyword>
<reference evidence="7" key="2">
    <citation type="submission" date="2021-03" db="UniProtKB">
        <authorList>
            <consortium name="EnsemblPlants"/>
        </authorList>
    </citation>
    <scope>IDENTIFICATION</scope>
</reference>
<evidence type="ECO:0000313" key="8">
    <source>
        <dbReference type="Proteomes" id="UP000596661"/>
    </source>
</evidence>
<reference evidence="7" key="1">
    <citation type="submission" date="2018-11" db="EMBL/GenBank/DDBJ databases">
        <authorList>
            <person name="Grassa J C."/>
        </authorList>
    </citation>
    <scope>NUCLEOTIDE SEQUENCE [LARGE SCALE GENOMIC DNA]</scope>
</reference>
<dbReference type="SUPFAM" id="SSF56672">
    <property type="entry name" value="DNA/RNA polymerases"/>
    <property type="match status" value="1"/>
</dbReference>
<dbReference type="PANTHER" id="PTHR15574">
    <property type="entry name" value="WD REPEAT DOMAIN-CONTAINING FAMILY"/>
    <property type="match status" value="1"/>
</dbReference>